<accession>R0JVX1</accession>
<feature type="region of interest" description="Disordered" evidence="1">
    <location>
        <begin position="59"/>
        <end position="86"/>
    </location>
</feature>
<protein>
    <submittedName>
        <fullName evidence="2">Uncharacterized protein</fullName>
    </submittedName>
</protein>
<proteinExistence type="predicted"/>
<sequence length="265" mass="27544">MGRLSKSLRNEKMQAYVRQADKTLLDLQPPGRALTYLLPQPEEPAPSPGCSHPVPQLPWVSTPAEGPGGSMLAPAPGSEGSHQSGRAAARLGTVVQVNAPSTAPVGMPAPPSAAQIQPASDPCHVMRVQGCGSLFTPQHPRGSLTATLVVLLTWGLVPLPLVPSRTGRCCIPKGHHILLKASTGLCCAPSPTEKLQCPHRGGFTSATESIAASAAPRGAQHEERGTGGGEIPHKAKLKSSIRADMLLGHGKGPEAAFEQRNKAEP</sequence>
<organism evidence="2 3">
    <name type="scientific">Anas platyrhynchos</name>
    <name type="common">Mallard</name>
    <name type="synonym">Anas boschas</name>
    <dbReference type="NCBI Taxonomy" id="8839"/>
    <lineage>
        <taxon>Eukaryota</taxon>
        <taxon>Metazoa</taxon>
        <taxon>Chordata</taxon>
        <taxon>Craniata</taxon>
        <taxon>Vertebrata</taxon>
        <taxon>Euteleostomi</taxon>
        <taxon>Archelosauria</taxon>
        <taxon>Archosauria</taxon>
        <taxon>Dinosauria</taxon>
        <taxon>Saurischia</taxon>
        <taxon>Theropoda</taxon>
        <taxon>Coelurosauria</taxon>
        <taxon>Aves</taxon>
        <taxon>Neognathae</taxon>
        <taxon>Galloanserae</taxon>
        <taxon>Anseriformes</taxon>
        <taxon>Anatidae</taxon>
        <taxon>Anatinae</taxon>
        <taxon>Anas</taxon>
    </lineage>
</organism>
<feature type="region of interest" description="Disordered" evidence="1">
    <location>
        <begin position="211"/>
        <end position="265"/>
    </location>
</feature>
<evidence type="ECO:0000313" key="2">
    <source>
        <dbReference type="EMBL" id="EOB01711.1"/>
    </source>
</evidence>
<gene>
    <name evidence="2" type="ORF">Anapl_11564</name>
</gene>
<dbReference type="EMBL" id="KB743057">
    <property type="protein sequence ID" value="EOB01711.1"/>
    <property type="molecule type" value="Genomic_DNA"/>
</dbReference>
<keyword evidence="3" id="KW-1185">Reference proteome</keyword>
<dbReference type="AlphaFoldDB" id="R0JVX1"/>
<evidence type="ECO:0000313" key="3">
    <source>
        <dbReference type="Proteomes" id="UP000296049"/>
    </source>
</evidence>
<dbReference type="Proteomes" id="UP000296049">
    <property type="component" value="Unassembled WGS sequence"/>
</dbReference>
<name>R0JVX1_ANAPL</name>
<evidence type="ECO:0000256" key="1">
    <source>
        <dbReference type="SAM" id="MobiDB-lite"/>
    </source>
</evidence>
<reference evidence="3" key="1">
    <citation type="journal article" date="2013" name="Nat. Genet.">
        <title>The duck genome and transcriptome provide insight into an avian influenza virus reservoir species.</title>
        <authorList>
            <person name="Huang Y."/>
            <person name="Li Y."/>
            <person name="Burt D.W."/>
            <person name="Chen H."/>
            <person name="Zhang Y."/>
            <person name="Qian W."/>
            <person name="Kim H."/>
            <person name="Gan S."/>
            <person name="Zhao Y."/>
            <person name="Li J."/>
            <person name="Yi K."/>
            <person name="Feng H."/>
            <person name="Zhu P."/>
            <person name="Li B."/>
            <person name="Liu Q."/>
            <person name="Fairley S."/>
            <person name="Magor K.E."/>
            <person name="Du Z."/>
            <person name="Hu X."/>
            <person name="Goodman L."/>
            <person name="Tafer H."/>
            <person name="Vignal A."/>
            <person name="Lee T."/>
            <person name="Kim K.W."/>
            <person name="Sheng Z."/>
            <person name="An Y."/>
            <person name="Searle S."/>
            <person name="Herrero J."/>
            <person name="Groenen M.A."/>
            <person name="Crooijmans R.P."/>
            <person name="Faraut T."/>
            <person name="Cai Q."/>
            <person name="Webster R.G."/>
            <person name="Aldridge J.R."/>
            <person name="Warren W.C."/>
            <person name="Bartschat S."/>
            <person name="Kehr S."/>
            <person name="Marz M."/>
            <person name="Stadler P.F."/>
            <person name="Smith J."/>
            <person name="Kraus R.H."/>
            <person name="Zhao Y."/>
            <person name="Ren L."/>
            <person name="Fei J."/>
            <person name="Morisson M."/>
            <person name="Kaiser P."/>
            <person name="Griffin D.K."/>
            <person name="Rao M."/>
            <person name="Pitel F."/>
            <person name="Wang J."/>
            <person name="Li N."/>
        </authorList>
    </citation>
    <scope>NUCLEOTIDE SEQUENCE [LARGE SCALE GENOMIC DNA]</scope>
</reference>